<keyword evidence="5" id="KW-1185">Reference proteome</keyword>
<reference evidence="4" key="1">
    <citation type="submission" date="2019-08" db="EMBL/GenBank/DDBJ databases">
        <title>The genome of the North American firefly Photinus pyralis.</title>
        <authorList>
            <consortium name="Photinus pyralis genome working group"/>
            <person name="Fallon T.R."/>
            <person name="Sander Lower S.E."/>
            <person name="Weng J.-K."/>
        </authorList>
    </citation>
    <scope>NUCLEOTIDE SEQUENCE</scope>
    <source>
        <strain evidence="4">TRF0915ILg1</strain>
        <tissue evidence="4">Whole body</tissue>
    </source>
</reference>
<dbReference type="InterPro" id="IPR013694">
    <property type="entry name" value="VIT"/>
</dbReference>
<organism evidence="4 5">
    <name type="scientific">Ignelater luminosus</name>
    <name type="common">Cucubano</name>
    <name type="synonym">Pyrophorus luminosus</name>
    <dbReference type="NCBI Taxonomy" id="2038154"/>
    <lineage>
        <taxon>Eukaryota</taxon>
        <taxon>Metazoa</taxon>
        <taxon>Ecdysozoa</taxon>
        <taxon>Arthropoda</taxon>
        <taxon>Hexapoda</taxon>
        <taxon>Insecta</taxon>
        <taxon>Pterygota</taxon>
        <taxon>Neoptera</taxon>
        <taxon>Endopterygota</taxon>
        <taxon>Coleoptera</taxon>
        <taxon>Polyphaga</taxon>
        <taxon>Elateriformia</taxon>
        <taxon>Elateroidea</taxon>
        <taxon>Elateridae</taxon>
        <taxon>Agrypninae</taxon>
        <taxon>Pyrophorini</taxon>
        <taxon>Ignelater</taxon>
    </lineage>
</organism>
<dbReference type="InterPro" id="IPR050934">
    <property type="entry name" value="ITIH"/>
</dbReference>
<dbReference type="PROSITE" id="PS51468">
    <property type="entry name" value="VIT"/>
    <property type="match status" value="1"/>
</dbReference>
<dbReference type="PANTHER" id="PTHR10338:SF108">
    <property type="entry name" value="INTER-ALPHA-TRYPSIN INHIBITOR HEAVY CHAIN H4-LIKE PROTEIN"/>
    <property type="match status" value="1"/>
</dbReference>
<accession>A0A8K0G5Y9</accession>
<evidence type="ECO:0000259" key="3">
    <source>
        <dbReference type="PROSITE" id="PS51468"/>
    </source>
</evidence>
<feature type="chain" id="PRO_5035432359" description="VIT domain-containing protein" evidence="2">
    <location>
        <begin position="22"/>
        <end position="253"/>
    </location>
</feature>
<sequence>MGTNYMRFLLLCTFLVKEVFTAPSDSQHSLVVGSTEPATPEESDEENVSPPDITPSVPQIYQMHVKSNISNRFAHTTITSRVKNSATKSQEATFSIVLPETAFISRFCMEVELLKREDGHYEQMSNLHPGQPVKDLSVKVTIQSNHHKRLSLTKHNSDLEIINNKTAMVIFRPNIKRQKQLAHVLGTSEDEGLAGQFVVQYDVERDPNGREILVLDGYFVHFFAPTELAPLPKHVANGLGAAHVAVSVCQCQT</sequence>
<feature type="domain" description="VIT" evidence="3">
    <location>
        <begin position="44"/>
        <end position="185"/>
    </location>
</feature>
<gene>
    <name evidence="4" type="ORF">ILUMI_18894</name>
</gene>
<keyword evidence="2" id="KW-0732">Signal</keyword>
<dbReference type="PANTHER" id="PTHR10338">
    <property type="entry name" value="INTER-ALPHA-TRYPSIN INHIBITOR HEAVY CHAIN FAMILY MEMBER"/>
    <property type="match status" value="1"/>
</dbReference>
<protein>
    <recommendedName>
        <fullName evidence="3">VIT domain-containing protein</fullName>
    </recommendedName>
</protein>
<comment type="caution">
    <text evidence="4">The sequence shown here is derived from an EMBL/GenBank/DDBJ whole genome shotgun (WGS) entry which is preliminary data.</text>
</comment>
<dbReference type="Proteomes" id="UP000801492">
    <property type="component" value="Unassembled WGS sequence"/>
</dbReference>
<evidence type="ECO:0000256" key="2">
    <source>
        <dbReference type="SAM" id="SignalP"/>
    </source>
</evidence>
<dbReference type="OrthoDB" id="299997at2759"/>
<dbReference type="AlphaFoldDB" id="A0A8K0G5Y9"/>
<dbReference type="SMART" id="SM00609">
    <property type="entry name" value="VIT"/>
    <property type="match status" value="1"/>
</dbReference>
<dbReference type="EMBL" id="VTPC01084336">
    <property type="protein sequence ID" value="KAF2887279.1"/>
    <property type="molecule type" value="Genomic_DNA"/>
</dbReference>
<evidence type="ECO:0000256" key="1">
    <source>
        <dbReference type="SAM" id="MobiDB-lite"/>
    </source>
</evidence>
<feature type="region of interest" description="Disordered" evidence="1">
    <location>
        <begin position="27"/>
        <end position="52"/>
    </location>
</feature>
<feature type="signal peptide" evidence="2">
    <location>
        <begin position="1"/>
        <end position="21"/>
    </location>
</feature>
<dbReference type="Pfam" id="PF08487">
    <property type="entry name" value="VIT"/>
    <property type="match status" value="1"/>
</dbReference>
<evidence type="ECO:0000313" key="5">
    <source>
        <dbReference type="Proteomes" id="UP000801492"/>
    </source>
</evidence>
<name>A0A8K0G5Y9_IGNLU</name>
<proteinExistence type="predicted"/>
<evidence type="ECO:0000313" key="4">
    <source>
        <dbReference type="EMBL" id="KAF2887279.1"/>
    </source>
</evidence>